<dbReference type="AlphaFoldDB" id="A0A2J6SJK0"/>
<evidence type="ECO:0000313" key="2">
    <source>
        <dbReference type="EMBL" id="PMD50937.1"/>
    </source>
</evidence>
<gene>
    <name evidence="2" type="ORF">K444DRAFT_706617</name>
</gene>
<evidence type="ECO:0000313" key="3">
    <source>
        <dbReference type="Proteomes" id="UP000235371"/>
    </source>
</evidence>
<organism evidence="2 3">
    <name type="scientific">Hyaloscypha bicolor E</name>
    <dbReference type="NCBI Taxonomy" id="1095630"/>
    <lineage>
        <taxon>Eukaryota</taxon>
        <taxon>Fungi</taxon>
        <taxon>Dikarya</taxon>
        <taxon>Ascomycota</taxon>
        <taxon>Pezizomycotina</taxon>
        <taxon>Leotiomycetes</taxon>
        <taxon>Helotiales</taxon>
        <taxon>Hyaloscyphaceae</taxon>
        <taxon>Hyaloscypha</taxon>
        <taxon>Hyaloscypha bicolor</taxon>
    </lineage>
</organism>
<dbReference type="RefSeq" id="XP_024727841.1">
    <property type="nucleotide sequence ID" value="XM_024888139.1"/>
</dbReference>
<keyword evidence="1" id="KW-1133">Transmembrane helix</keyword>
<sequence length="121" mass="13801">MTVPGNATGDVVRAPQDQWSISKALGVILIKYNLGGPILNDHLDPRGYIFSMVWGTYVWLFNIWPHARRCMVLRFFKSFGNSPLASGQFLVYCICILCIYCQSCFTIRHCTNFSIPTHHSR</sequence>
<dbReference type="EMBL" id="KZ613912">
    <property type="protein sequence ID" value="PMD50937.1"/>
    <property type="molecule type" value="Genomic_DNA"/>
</dbReference>
<keyword evidence="1" id="KW-0812">Transmembrane</keyword>
<dbReference type="GeneID" id="36596215"/>
<keyword evidence="1" id="KW-0472">Membrane</keyword>
<reference evidence="2 3" key="1">
    <citation type="submission" date="2016-04" db="EMBL/GenBank/DDBJ databases">
        <title>A degradative enzymes factory behind the ericoid mycorrhizal symbiosis.</title>
        <authorList>
            <consortium name="DOE Joint Genome Institute"/>
            <person name="Martino E."/>
            <person name="Morin E."/>
            <person name="Grelet G."/>
            <person name="Kuo A."/>
            <person name="Kohler A."/>
            <person name="Daghino S."/>
            <person name="Barry K."/>
            <person name="Choi C."/>
            <person name="Cichocki N."/>
            <person name="Clum A."/>
            <person name="Copeland A."/>
            <person name="Hainaut M."/>
            <person name="Haridas S."/>
            <person name="Labutti K."/>
            <person name="Lindquist E."/>
            <person name="Lipzen A."/>
            <person name="Khouja H.-R."/>
            <person name="Murat C."/>
            <person name="Ohm R."/>
            <person name="Olson A."/>
            <person name="Spatafora J."/>
            <person name="Veneault-Fourrey C."/>
            <person name="Henrissat B."/>
            <person name="Grigoriev I."/>
            <person name="Martin F."/>
            <person name="Perotto S."/>
        </authorList>
    </citation>
    <scope>NUCLEOTIDE SEQUENCE [LARGE SCALE GENOMIC DNA]</scope>
    <source>
        <strain evidence="2 3">E</strain>
    </source>
</reference>
<evidence type="ECO:0000256" key="1">
    <source>
        <dbReference type="SAM" id="Phobius"/>
    </source>
</evidence>
<dbReference type="InParanoid" id="A0A2J6SJK0"/>
<feature type="transmembrane region" description="Helical" evidence="1">
    <location>
        <begin position="47"/>
        <end position="64"/>
    </location>
</feature>
<keyword evidence="3" id="KW-1185">Reference proteome</keyword>
<protein>
    <submittedName>
        <fullName evidence="2">Uncharacterized protein</fullName>
    </submittedName>
</protein>
<dbReference type="Proteomes" id="UP000235371">
    <property type="component" value="Unassembled WGS sequence"/>
</dbReference>
<proteinExistence type="predicted"/>
<accession>A0A2J6SJK0</accession>
<name>A0A2J6SJK0_9HELO</name>